<dbReference type="EC" id="2.7.13.3" evidence="3"/>
<feature type="domain" description="HAMP" evidence="10">
    <location>
        <begin position="69"/>
        <end position="121"/>
    </location>
</feature>
<dbReference type="RefSeq" id="WP_012241447.1">
    <property type="nucleotide sequence ID" value="NC_010162.1"/>
</dbReference>
<dbReference type="BioCyc" id="SCEL448385:SCE_RS45280-MONOMER"/>
<keyword evidence="8" id="KW-1133">Transmembrane helix</keyword>
<dbReference type="InterPro" id="IPR005467">
    <property type="entry name" value="His_kinase_dom"/>
</dbReference>
<feature type="domain" description="Histidine kinase" evidence="9">
    <location>
        <begin position="246"/>
        <end position="447"/>
    </location>
</feature>
<dbReference type="HOGENOM" id="CLU_000445_114_4_7"/>
<dbReference type="CDD" id="cd06225">
    <property type="entry name" value="HAMP"/>
    <property type="match status" value="1"/>
</dbReference>
<comment type="subcellular location">
    <subcellularLocation>
        <location evidence="2">Membrane</location>
    </subcellularLocation>
</comment>
<evidence type="ECO:0000256" key="8">
    <source>
        <dbReference type="SAM" id="Phobius"/>
    </source>
</evidence>
<evidence type="ECO:0000256" key="7">
    <source>
        <dbReference type="SAM" id="MobiDB-lite"/>
    </source>
</evidence>
<feature type="transmembrane region" description="Helical" evidence="8">
    <location>
        <begin position="49"/>
        <end position="68"/>
    </location>
</feature>
<protein>
    <recommendedName>
        <fullName evidence="3">histidine kinase</fullName>
        <ecNumber evidence="3">2.7.13.3</ecNumber>
    </recommendedName>
</protein>
<keyword evidence="12" id="KW-1185">Reference proteome</keyword>
<dbReference type="InterPro" id="IPR000014">
    <property type="entry name" value="PAS"/>
</dbReference>
<dbReference type="GO" id="GO:0004673">
    <property type="term" value="F:protein histidine kinase activity"/>
    <property type="evidence" value="ECO:0007669"/>
    <property type="project" value="UniProtKB-EC"/>
</dbReference>
<evidence type="ECO:0000313" key="11">
    <source>
        <dbReference type="EMBL" id="CAN99008.1"/>
    </source>
</evidence>
<dbReference type="SMART" id="SM00387">
    <property type="entry name" value="HATPase_c"/>
    <property type="match status" value="1"/>
</dbReference>
<evidence type="ECO:0000313" key="12">
    <source>
        <dbReference type="Proteomes" id="UP000002139"/>
    </source>
</evidence>
<dbReference type="InterPro" id="IPR003594">
    <property type="entry name" value="HATPase_dom"/>
</dbReference>
<organism evidence="11 12">
    <name type="scientific">Sorangium cellulosum (strain So ce56)</name>
    <name type="common">Polyangium cellulosum (strain So ce56)</name>
    <dbReference type="NCBI Taxonomy" id="448385"/>
    <lineage>
        <taxon>Bacteria</taxon>
        <taxon>Pseudomonadati</taxon>
        <taxon>Myxococcota</taxon>
        <taxon>Polyangia</taxon>
        <taxon>Polyangiales</taxon>
        <taxon>Polyangiaceae</taxon>
        <taxon>Sorangium</taxon>
    </lineage>
</organism>
<dbReference type="AlphaFoldDB" id="A9G5C2"/>
<keyword evidence="4" id="KW-0597">Phosphoprotein</keyword>
<reference evidence="11 12" key="1">
    <citation type="journal article" date="2007" name="Nat. Biotechnol.">
        <title>Complete genome sequence of the myxobacterium Sorangium cellulosum.</title>
        <authorList>
            <person name="Schneiker S."/>
            <person name="Perlova O."/>
            <person name="Kaiser O."/>
            <person name="Gerth K."/>
            <person name="Alici A."/>
            <person name="Altmeyer M.O."/>
            <person name="Bartels D."/>
            <person name="Bekel T."/>
            <person name="Beyer S."/>
            <person name="Bode E."/>
            <person name="Bode H.B."/>
            <person name="Bolten C.J."/>
            <person name="Choudhuri J.V."/>
            <person name="Doss S."/>
            <person name="Elnakady Y.A."/>
            <person name="Frank B."/>
            <person name="Gaigalat L."/>
            <person name="Goesmann A."/>
            <person name="Groeger C."/>
            <person name="Gross F."/>
            <person name="Jelsbak L."/>
            <person name="Jelsbak L."/>
            <person name="Kalinowski J."/>
            <person name="Kegler C."/>
            <person name="Knauber T."/>
            <person name="Konietzny S."/>
            <person name="Kopp M."/>
            <person name="Krause L."/>
            <person name="Krug D."/>
            <person name="Linke B."/>
            <person name="Mahmud T."/>
            <person name="Martinez-Arias R."/>
            <person name="McHardy A.C."/>
            <person name="Merai M."/>
            <person name="Meyer F."/>
            <person name="Mormann S."/>
            <person name="Munoz-Dorado J."/>
            <person name="Perez J."/>
            <person name="Pradella S."/>
            <person name="Rachid S."/>
            <person name="Raddatz G."/>
            <person name="Rosenau F."/>
            <person name="Rueckert C."/>
            <person name="Sasse F."/>
            <person name="Scharfe M."/>
            <person name="Schuster S.C."/>
            <person name="Suen G."/>
            <person name="Treuner-Lange A."/>
            <person name="Velicer G.J."/>
            <person name="Vorholter F.-J."/>
            <person name="Weissman K.J."/>
            <person name="Welch R.D."/>
            <person name="Wenzel S.C."/>
            <person name="Whitworth D.E."/>
            <person name="Wilhelm S."/>
            <person name="Wittmann C."/>
            <person name="Bloecker H."/>
            <person name="Puehler A."/>
            <person name="Mueller R."/>
        </authorList>
    </citation>
    <scope>NUCLEOTIDE SEQUENCE [LARGE SCALE GENOMIC DNA]</scope>
    <source>
        <strain evidence="12">So ce56</strain>
    </source>
</reference>
<dbReference type="SMART" id="SM00304">
    <property type="entry name" value="HAMP"/>
    <property type="match status" value="1"/>
</dbReference>
<dbReference type="SUPFAM" id="SSF55785">
    <property type="entry name" value="PYP-like sensor domain (PAS domain)"/>
    <property type="match status" value="1"/>
</dbReference>
<dbReference type="Gene3D" id="6.10.340.10">
    <property type="match status" value="1"/>
</dbReference>
<feature type="region of interest" description="Disordered" evidence="7">
    <location>
        <begin position="431"/>
        <end position="452"/>
    </location>
</feature>
<dbReference type="PANTHER" id="PTHR43065">
    <property type="entry name" value="SENSOR HISTIDINE KINASE"/>
    <property type="match status" value="1"/>
</dbReference>
<dbReference type="eggNOG" id="COG5000">
    <property type="taxonomic scope" value="Bacteria"/>
</dbReference>
<evidence type="ECO:0000256" key="5">
    <source>
        <dbReference type="ARBA" id="ARBA00022679"/>
    </source>
</evidence>
<dbReference type="InterPro" id="IPR035965">
    <property type="entry name" value="PAS-like_dom_sf"/>
</dbReference>
<dbReference type="OrthoDB" id="9805967at2"/>
<dbReference type="PRINTS" id="PR00344">
    <property type="entry name" value="BCTRLSENSOR"/>
</dbReference>
<evidence type="ECO:0000256" key="6">
    <source>
        <dbReference type="ARBA" id="ARBA00022777"/>
    </source>
</evidence>
<dbReference type="EMBL" id="AM746676">
    <property type="protein sequence ID" value="CAN99008.1"/>
    <property type="molecule type" value="Genomic_DNA"/>
</dbReference>
<keyword evidence="8" id="KW-0472">Membrane</keyword>
<dbReference type="SUPFAM" id="SSF55874">
    <property type="entry name" value="ATPase domain of HSP90 chaperone/DNA topoisomerase II/histidine kinase"/>
    <property type="match status" value="1"/>
</dbReference>
<dbReference type="Pfam" id="PF02518">
    <property type="entry name" value="HATPase_c"/>
    <property type="match status" value="1"/>
</dbReference>
<dbReference type="Proteomes" id="UP000002139">
    <property type="component" value="Chromosome"/>
</dbReference>
<dbReference type="Pfam" id="PF00672">
    <property type="entry name" value="HAMP"/>
    <property type="match status" value="1"/>
</dbReference>
<accession>A9G5C2</accession>
<gene>
    <name evidence="11" type="ordered locus">sce8836</name>
</gene>
<dbReference type="Gene3D" id="3.30.565.10">
    <property type="entry name" value="Histidine kinase-like ATPase, C-terminal domain"/>
    <property type="match status" value="1"/>
</dbReference>
<evidence type="ECO:0000256" key="4">
    <source>
        <dbReference type="ARBA" id="ARBA00022553"/>
    </source>
</evidence>
<keyword evidence="6 11" id="KW-0418">Kinase</keyword>
<name>A9G5C2_SORC5</name>
<evidence type="ECO:0000259" key="10">
    <source>
        <dbReference type="PROSITE" id="PS50885"/>
    </source>
</evidence>
<sequence>MTSFHAWPRAPLRVPLRVRLAAVVALTAAAACAGSLAAARSQASLPVSVLAGLGLALAAGALASRALLGRAVGLLRAVTDGLSSFAESDYTQRVRHDRRDELGDLVERHNRLGDALRAQRDDLYQKELLLETALDATPVAMLLHDEAGRIVYGNGAARALFAAGERVGQRTLSALLAGEPEELRAAMVAGRDALVSVERRGELETLYVARRAFRLNTQAHVLVSVRSLTREISRREAELHRNAIRLISHELNNSLAPISSLLHSGRLLLDRPEQRERLGVVFDTIEERSAHLARFLAAYAELARLPPPAPERVPWRPFLERLRGLAPFTLGGAPDEPGFFDPAQIQQLLLNLLKNAVEAGSPPDRIEVSVRRLSTGELALTVADRGHGLPDDALGKALLPFYSTKQQGRGLGLALCREIATAHGGALALRRREGGGAEAECRLPPPPDERAT</sequence>
<dbReference type="InterPro" id="IPR036890">
    <property type="entry name" value="HATPase_C_sf"/>
</dbReference>
<dbReference type="InterPro" id="IPR003660">
    <property type="entry name" value="HAMP_dom"/>
</dbReference>
<evidence type="ECO:0000259" key="9">
    <source>
        <dbReference type="PROSITE" id="PS50109"/>
    </source>
</evidence>
<dbReference type="Gene3D" id="3.30.450.20">
    <property type="entry name" value="PAS domain"/>
    <property type="match status" value="1"/>
</dbReference>
<dbReference type="GO" id="GO:0007165">
    <property type="term" value="P:signal transduction"/>
    <property type="evidence" value="ECO:0007669"/>
    <property type="project" value="InterPro"/>
</dbReference>
<keyword evidence="5 11" id="KW-0808">Transferase</keyword>
<dbReference type="PANTHER" id="PTHR43065:SF51">
    <property type="entry name" value="HISTIDINE KINASE"/>
    <property type="match status" value="1"/>
</dbReference>
<dbReference type="Pfam" id="PF13188">
    <property type="entry name" value="PAS_8"/>
    <property type="match status" value="1"/>
</dbReference>
<evidence type="ECO:0000256" key="1">
    <source>
        <dbReference type="ARBA" id="ARBA00000085"/>
    </source>
</evidence>
<dbReference type="KEGG" id="scl:sce8836"/>
<proteinExistence type="predicted"/>
<comment type="catalytic activity">
    <reaction evidence="1">
        <text>ATP + protein L-histidine = ADP + protein N-phospho-L-histidine.</text>
        <dbReference type="EC" id="2.7.13.3"/>
    </reaction>
</comment>
<dbReference type="GO" id="GO:0016020">
    <property type="term" value="C:membrane"/>
    <property type="evidence" value="ECO:0007669"/>
    <property type="project" value="UniProtKB-SubCell"/>
</dbReference>
<evidence type="ECO:0000256" key="3">
    <source>
        <dbReference type="ARBA" id="ARBA00012438"/>
    </source>
</evidence>
<evidence type="ECO:0000256" key="2">
    <source>
        <dbReference type="ARBA" id="ARBA00004370"/>
    </source>
</evidence>
<dbReference type="STRING" id="448385.sce8836"/>
<dbReference type="SMART" id="SM00091">
    <property type="entry name" value="PAS"/>
    <property type="match status" value="1"/>
</dbReference>
<dbReference type="PROSITE" id="PS50109">
    <property type="entry name" value="HIS_KIN"/>
    <property type="match status" value="1"/>
</dbReference>
<dbReference type="PROSITE" id="PS50885">
    <property type="entry name" value="HAMP"/>
    <property type="match status" value="1"/>
</dbReference>
<dbReference type="InterPro" id="IPR004358">
    <property type="entry name" value="Sig_transdc_His_kin-like_C"/>
</dbReference>
<keyword evidence="8" id="KW-0812">Transmembrane</keyword>